<keyword evidence="2 10" id="KW-0813">Transport</keyword>
<gene>
    <name evidence="12" type="ORF">AB7A72_14150</name>
</gene>
<dbReference type="NCBIfam" id="TIGR00831">
    <property type="entry name" value="a_cpa1"/>
    <property type="match status" value="1"/>
</dbReference>
<dbReference type="PANTHER" id="PTHR10110">
    <property type="entry name" value="SODIUM/HYDROGEN EXCHANGER"/>
    <property type="match status" value="1"/>
</dbReference>
<keyword evidence="10" id="KW-0050">Antiport</keyword>
<dbReference type="InterPro" id="IPR004705">
    <property type="entry name" value="Cation/H_exchanger_CPA1_bac"/>
</dbReference>
<feature type="transmembrane region" description="Helical" evidence="10">
    <location>
        <begin position="55"/>
        <end position="72"/>
    </location>
</feature>
<proteinExistence type="inferred from homology"/>
<feature type="transmembrane region" description="Helical" evidence="10">
    <location>
        <begin position="216"/>
        <end position="234"/>
    </location>
</feature>
<comment type="similarity">
    <text evidence="10">Belongs to the monovalent cation:proton antiporter 1 (CPA1) transporter (TC 2.A.36) family.</text>
</comment>
<name>A0ABV4B3R4_9BURK</name>
<keyword evidence="6 10" id="KW-0915">Sodium</keyword>
<feature type="transmembrane region" description="Helical" evidence="10">
    <location>
        <begin position="240"/>
        <end position="258"/>
    </location>
</feature>
<keyword evidence="4 10" id="KW-0812">Transmembrane</keyword>
<evidence type="ECO:0000256" key="9">
    <source>
        <dbReference type="ARBA" id="ARBA00023201"/>
    </source>
</evidence>
<evidence type="ECO:0000256" key="7">
    <source>
        <dbReference type="ARBA" id="ARBA00023065"/>
    </source>
</evidence>
<dbReference type="PANTHER" id="PTHR10110:SF86">
    <property type="entry name" value="SODIUM_HYDROGEN EXCHANGER 7"/>
    <property type="match status" value="1"/>
</dbReference>
<evidence type="ECO:0000256" key="3">
    <source>
        <dbReference type="ARBA" id="ARBA00022475"/>
    </source>
</evidence>
<feature type="transmembrane region" description="Helical" evidence="10">
    <location>
        <begin position="392"/>
        <end position="415"/>
    </location>
</feature>
<evidence type="ECO:0000313" key="13">
    <source>
        <dbReference type="Proteomes" id="UP001562178"/>
    </source>
</evidence>
<keyword evidence="3" id="KW-1003">Cell membrane</keyword>
<organism evidence="12 13">
    <name type="scientific">Comamonas sediminis</name>
    <dbReference type="NCBI Taxonomy" id="1783360"/>
    <lineage>
        <taxon>Bacteria</taxon>
        <taxon>Pseudomonadati</taxon>
        <taxon>Pseudomonadota</taxon>
        <taxon>Betaproteobacteria</taxon>
        <taxon>Burkholderiales</taxon>
        <taxon>Comamonadaceae</taxon>
        <taxon>Comamonas</taxon>
    </lineage>
</organism>
<evidence type="ECO:0000256" key="1">
    <source>
        <dbReference type="ARBA" id="ARBA00004651"/>
    </source>
</evidence>
<feature type="transmembrane region" description="Helical" evidence="10">
    <location>
        <begin position="84"/>
        <end position="107"/>
    </location>
</feature>
<evidence type="ECO:0000256" key="2">
    <source>
        <dbReference type="ARBA" id="ARBA00022448"/>
    </source>
</evidence>
<feature type="domain" description="Cation/H+ exchanger transmembrane" evidence="11">
    <location>
        <begin position="15"/>
        <end position="416"/>
    </location>
</feature>
<dbReference type="RefSeq" id="WP_312418085.1">
    <property type="nucleotide sequence ID" value="NZ_CP191350.1"/>
</dbReference>
<dbReference type="Gene3D" id="6.10.140.1330">
    <property type="match status" value="1"/>
</dbReference>
<feature type="transmembrane region" description="Helical" evidence="10">
    <location>
        <begin position="156"/>
        <end position="177"/>
    </location>
</feature>
<feature type="transmembrane region" description="Helical" evidence="10">
    <location>
        <begin position="113"/>
        <end position="135"/>
    </location>
</feature>
<feature type="transmembrane region" description="Helical" evidence="10">
    <location>
        <begin position="353"/>
        <end position="380"/>
    </location>
</feature>
<keyword evidence="8 10" id="KW-0472">Membrane</keyword>
<comment type="caution">
    <text evidence="12">The sequence shown here is derived from an EMBL/GenBank/DDBJ whole genome shotgun (WGS) entry which is preliminary data.</text>
</comment>
<feature type="transmembrane region" description="Helical" evidence="10">
    <location>
        <begin position="183"/>
        <end position="204"/>
    </location>
</feature>
<protein>
    <submittedName>
        <fullName evidence="12">Na+/H+ antiporter</fullName>
    </submittedName>
</protein>
<sequence length="575" mass="63128">MHTVETVLLVLMIGAVTGIIARYIRAIPLPLIQIMLGAALSWPQQGLHIDFDPGLFMLLFIPPLLFADGWRIPKREFFALYRPILRLAFGLVLFTVIGLGYLIHWMIPEIPLTVAFALAAVISPTDAVAVSAITRNLGMPAHTMHVLEGESLLNDASGLVALKFAIAATLTGVFSWTQVTQEFLWIALGGLGVGAAVGWGFSYLRDTVTRRLGDVAATQMVLLLVLLPFAAYLLGEKIGVSGILAAVAAGVATNFGDLNRADYISERMQTAGTWAMVESAFNGAIFLLLGLQLPSIIGVTLRDAGHDWWILVGYVAIISIALLALRWIWLMLGVSRSLHKAHQAGKLIKKPDLWLNLATTLAGIRGAVTLAGALSVPLLLNNGQPFPARDMLIFLATGTILFTLVIGSIGLPLVLRRVQATSEPESVREERQARIAACRAAINSLAMSDDDAAQQPTEWQAQQHEIEGRIAREYRNRIDLLDEERTPESAEVQDLATPDAVQERRLRYVAELEMRLNCIKVERHTIYAERHNNRINDESLRSLVQELDLSEITLRKRLEVARRAAAKQAAKLEGH</sequence>
<evidence type="ECO:0000256" key="10">
    <source>
        <dbReference type="RuleBase" id="RU366002"/>
    </source>
</evidence>
<evidence type="ECO:0000313" key="12">
    <source>
        <dbReference type="EMBL" id="MEY2252156.1"/>
    </source>
</evidence>
<feature type="transmembrane region" description="Helical" evidence="10">
    <location>
        <begin position="308"/>
        <end position="332"/>
    </location>
</feature>
<keyword evidence="5 10" id="KW-1133">Transmembrane helix</keyword>
<evidence type="ECO:0000256" key="4">
    <source>
        <dbReference type="ARBA" id="ARBA00022692"/>
    </source>
</evidence>
<evidence type="ECO:0000256" key="5">
    <source>
        <dbReference type="ARBA" id="ARBA00022989"/>
    </source>
</evidence>
<evidence type="ECO:0000256" key="8">
    <source>
        <dbReference type="ARBA" id="ARBA00023136"/>
    </source>
</evidence>
<accession>A0ABV4B3R4</accession>
<reference evidence="12 13" key="1">
    <citation type="journal article" date="2016" name="Int. J. Syst. Evol. Microbiol.">
        <title>Description of Comamonas sediminis sp. nov., isolated from lagoon sediments.</title>
        <authorList>
            <person name="Subhash Y."/>
            <person name="Bang J.J."/>
            <person name="You T.H."/>
            <person name="Lee S.S."/>
        </authorList>
    </citation>
    <scope>NUCLEOTIDE SEQUENCE [LARGE SCALE GENOMIC DNA]</scope>
    <source>
        <strain evidence="12 13">JCM 31169</strain>
    </source>
</reference>
<keyword evidence="7 10" id="KW-0406">Ion transport</keyword>
<dbReference type="Proteomes" id="UP001562178">
    <property type="component" value="Unassembled WGS sequence"/>
</dbReference>
<keyword evidence="9 10" id="KW-0739">Sodium transport</keyword>
<dbReference type="InterPro" id="IPR018422">
    <property type="entry name" value="Cation/H_exchanger_CPA1"/>
</dbReference>
<keyword evidence="10" id="KW-0997">Cell inner membrane</keyword>
<comment type="subcellular location">
    <subcellularLocation>
        <location evidence="10">Cell inner membrane</location>
        <topology evidence="10">Multi-pass membrane protein</topology>
    </subcellularLocation>
    <subcellularLocation>
        <location evidence="1">Cell membrane</location>
        <topology evidence="1">Multi-pass membrane protein</topology>
    </subcellularLocation>
</comment>
<feature type="transmembrane region" description="Helical" evidence="10">
    <location>
        <begin position="279"/>
        <end position="302"/>
    </location>
</feature>
<comment type="function">
    <text evidence="10">Na(+)/H(+) antiporter that extrudes sodium in exchange for external protons.</text>
</comment>
<feature type="transmembrane region" description="Helical" evidence="10">
    <location>
        <begin position="6"/>
        <end position="24"/>
    </location>
</feature>
<evidence type="ECO:0000256" key="6">
    <source>
        <dbReference type="ARBA" id="ARBA00023053"/>
    </source>
</evidence>
<dbReference type="Pfam" id="PF00999">
    <property type="entry name" value="Na_H_Exchanger"/>
    <property type="match status" value="1"/>
</dbReference>
<dbReference type="EMBL" id="JBGBDC010000006">
    <property type="protein sequence ID" value="MEY2252156.1"/>
    <property type="molecule type" value="Genomic_DNA"/>
</dbReference>
<evidence type="ECO:0000259" key="11">
    <source>
        <dbReference type="Pfam" id="PF00999"/>
    </source>
</evidence>
<keyword evidence="13" id="KW-1185">Reference proteome</keyword>
<dbReference type="InterPro" id="IPR006153">
    <property type="entry name" value="Cation/H_exchanger_TM"/>
</dbReference>